<name>A0ABD3RWE0_9STRA</name>
<protein>
    <recommendedName>
        <fullName evidence="11">Sphingomyelin synthase-like domain-containing protein</fullName>
    </recommendedName>
</protein>
<feature type="region of interest" description="Disordered" evidence="9">
    <location>
        <begin position="75"/>
        <end position="95"/>
    </location>
</feature>
<sequence>MVRRMINDTPIVRREIDRMEVSKGSGLRYGSNGTMSTDLHTASSLSSQESARSHPDLLNEFHCLSLDLTTDVNSDDSEDSMLLPPRSSESSYSDMSEGDGYYDRLTWHHRQRCSKGAWSFVKNSILTLSNFKLVSSFVIWFTTYMIMGVFGGSVAYMHFERSDMTIPDPLPDFGYDVIPYWCPSIPHFRHHGNVQSVVLFILYAIIISGIVVRWEPRYHPKSGFVEWGGDGRLILQHLFHLNSLVFITRTSTVGLTGLPQPNPRCVDQQHLPATFGNALMFVMGRGFPPHACGDLIYSGHVGCTLICMAVLHRHGFLKRKSAAVLVWVVAVIGIYFTISCRSHYSVDVVLAFYFGYFLPEWYYNRSDGRVKGLISKWIRRLEVRPNDFMRLDRVDCQFKQADYQKYPSAIIKQPAERRTNDLSELETYSLLQQ</sequence>
<dbReference type="InterPro" id="IPR025749">
    <property type="entry name" value="Sphingomyelin_synth-like_dom"/>
</dbReference>
<evidence type="ECO:0000256" key="10">
    <source>
        <dbReference type="SAM" id="Phobius"/>
    </source>
</evidence>
<evidence type="ECO:0000256" key="9">
    <source>
        <dbReference type="SAM" id="MobiDB-lite"/>
    </source>
</evidence>
<comment type="caution">
    <text evidence="12">The sequence shown here is derived from an EMBL/GenBank/DDBJ whole genome shotgun (WGS) entry which is preliminary data.</text>
</comment>
<comment type="similarity">
    <text evidence="2">Belongs to the sphingomyelin synthase family.</text>
</comment>
<feature type="transmembrane region" description="Helical" evidence="10">
    <location>
        <begin position="137"/>
        <end position="159"/>
    </location>
</feature>
<dbReference type="PANTHER" id="PTHR21290:SF25">
    <property type="entry name" value="SPHINGOMYELIN SYNTHASE-RELATED PROTEIN 1"/>
    <property type="match status" value="1"/>
</dbReference>
<organism evidence="12 13">
    <name type="scientific">Cyclostephanos tholiformis</name>
    <dbReference type="NCBI Taxonomy" id="382380"/>
    <lineage>
        <taxon>Eukaryota</taxon>
        <taxon>Sar</taxon>
        <taxon>Stramenopiles</taxon>
        <taxon>Ochrophyta</taxon>
        <taxon>Bacillariophyta</taxon>
        <taxon>Coscinodiscophyceae</taxon>
        <taxon>Thalassiosirophycidae</taxon>
        <taxon>Stephanodiscales</taxon>
        <taxon>Stephanodiscaceae</taxon>
        <taxon>Cyclostephanos</taxon>
    </lineage>
</organism>
<proteinExistence type="inferred from homology"/>
<evidence type="ECO:0000256" key="8">
    <source>
        <dbReference type="ARBA" id="ARBA00023136"/>
    </source>
</evidence>
<feature type="transmembrane region" description="Helical" evidence="10">
    <location>
        <begin position="194"/>
        <end position="212"/>
    </location>
</feature>
<dbReference type="GO" id="GO:0016740">
    <property type="term" value="F:transferase activity"/>
    <property type="evidence" value="ECO:0007669"/>
    <property type="project" value="UniProtKB-KW"/>
</dbReference>
<dbReference type="Proteomes" id="UP001530377">
    <property type="component" value="Unassembled WGS sequence"/>
</dbReference>
<comment type="subcellular location">
    <subcellularLocation>
        <location evidence="1">Membrane</location>
        <topology evidence="1">Multi-pass membrane protein</topology>
    </subcellularLocation>
</comment>
<dbReference type="AlphaFoldDB" id="A0ABD3RWE0"/>
<evidence type="ECO:0000256" key="3">
    <source>
        <dbReference type="ARBA" id="ARBA00022679"/>
    </source>
</evidence>
<evidence type="ECO:0000256" key="5">
    <source>
        <dbReference type="ARBA" id="ARBA00022919"/>
    </source>
</evidence>
<evidence type="ECO:0000256" key="4">
    <source>
        <dbReference type="ARBA" id="ARBA00022692"/>
    </source>
</evidence>
<dbReference type="EMBL" id="JALLPB020000145">
    <property type="protein sequence ID" value="KAL3816508.1"/>
    <property type="molecule type" value="Genomic_DNA"/>
</dbReference>
<evidence type="ECO:0000256" key="1">
    <source>
        <dbReference type="ARBA" id="ARBA00004141"/>
    </source>
</evidence>
<evidence type="ECO:0000313" key="13">
    <source>
        <dbReference type="Proteomes" id="UP001530377"/>
    </source>
</evidence>
<gene>
    <name evidence="12" type="ORF">ACHAXA_011313</name>
</gene>
<dbReference type="InterPro" id="IPR045221">
    <property type="entry name" value="Sphingomyelin_synth-like"/>
</dbReference>
<evidence type="ECO:0000313" key="12">
    <source>
        <dbReference type="EMBL" id="KAL3816508.1"/>
    </source>
</evidence>
<reference evidence="12 13" key="1">
    <citation type="submission" date="2024-10" db="EMBL/GenBank/DDBJ databases">
        <title>Updated reference genomes for cyclostephanoid diatoms.</title>
        <authorList>
            <person name="Roberts W.R."/>
            <person name="Alverson A.J."/>
        </authorList>
    </citation>
    <scope>NUCLEOTIDE SEQUENCE [LARGE SCALE GENOMIC DNA]</scope>
    <source>
        <strain evidence="12 13">AJA228-03</strain>
    </source>
</reference>
<keyword evidence="5" id="KW-0746">Sphingolipid metabolism</keyword>
<evidence type="ECO:0000256" key="2">
    <source>
        <dbReference type="ARBA" id="ARBA00005441"/>
    </source>
</evidence>
<keyword evidence="4 10" id="KW-0812">Transmembrane</keyword>
<evidence type="ECO:0000259" key="11">
    <source>
        <dbReference type="Pfam" id="PF14360"/>
    </source>
</evidence>
<feature type="domain" description="Sphingomyelin synthase-like" evidence="11">
    <location>
        <begin position="292"/>
        <end position="363"/>
    </location>
</feature>
<keyword evidence="3" id="KW-0808">Transferase</keyword>
<keyword evidence="6 10" id="KW-1133">Transmembrane helix</keyword>
<keyword evidence="8 10" id="KW-0472">Membrane</keyword>
<dbReference type="GO" id="GO:0006665">
    <property type="term" value="P:sphingolipid metabolic process"/>
    <property type="evidence" value="ECO:0007669"/>
    <property type="project" value="UniProtKB-KW"/>
</dbReference>
<feature type="transmembrane region" description="Helical" evidence="10">
    <location>
        <begin position="321"/>
        <end position="338"/>
    </location>
</feature>
<dbReference type="PANTHER" id="PTHR21290">
    <property type="entry name" value="SPHINGOMYELIN SYNTHETASE"/>
    <property type="match status" value="1"/>
</dbReference>
<keyword evidence="13" id="KW-1185">Reference proteome</keyword>
<dbReference type="Pfam" id="PF14360">
    <property type="entry name" value="PAP2_C"/>
    <property type="match status" value="1"/>
</dbReference>
<evidence type="ECO:0000256" key="6">
    <source>
        <dbReference type="ARBA" id="ARBA00022989"/>
    </source>
</evidence>
<keyword evidence="7" id="KW-0443">Lipid metabolism</keyword>
<evidence type="ECO:0000256" key="7">
    <source>
        <dbReference type="ARBA" id="ARBA00023098"/>
    </source>
</evidence>
<accession>A0ABD3RWE0</accession>
<dbReference type="GO" id="GO:0016020">
    <property type="term" value="C:membrane"/>
    <property type="evidence" value="ECO:0007669"/>
    <property type="project" value="UniProtKB-SubCell"/>
</dbReference>